<dbReference type="OrthoDB" id="1468745at2759"/>
<feature type="domain" description="Retrotransposon gag" evidence="2">
    <location>
        <begin position="280"/>
        <end position="321"/>
    </location>
</feature>
<dbReference type="EMBL" id="SZYD01000005">
    <property type="protein sequence ID" value="KAD6119286.1"/>
    <property type="molecule type" value="Genomic_DNA"/>
</dbReference>
<evidence type="ECO:0000256" key="1">
    <source>
        <dbReference type="SAM" id="MobiDB-lite"/>
    </source>
</evidence>
<dbReference type="InterPro" id="IPR005162">
    <property type="entry name" value="Retrotrans_gag_dom"/>
</dbReference>
<sequence length="553" mass="62930">MESEWFSTPSPSPLLSFNHCSFNLRRLVTATFVTATILVATVDGVAPPMSHRRWDDDGCGETLIDDGIRRIDDGMLAGRRLHYGARCGSAWSRRNNGQSKGAGDLSSDQRIRTGQKRRQDTHQTEGEDVLEKWHDRRMYKGKESLKSHSLVLRKEPMADPTQTLVGTNASATKPRKDETPASTHPYLSGVTNMDAPIITNYSDEEEAGGFRIIPEFVRTIRRRKEPAGKEPVGPAQVENDENLDSLLQPYHPTNFTDMSKFTKRIAKAPLPEKLKVPLNVVHTLTGAARLWFDSLPLGGIDIYEELRDKFLRQFNQKKKASKNPKEISIYDVGTMKKWNSSWKDSSQKACRYKGSPRKGHDLIERVKTAPYFNKGKSHTDKGRSSFSPYKPPQKPYPEKFTPLTKSPSEILATEKAKTFFQKPQPLRNASRPNPDEYCEFHKCHGHKTDDCIHLRKEIEVEVKSGKLSHLVKEIGATTSKGKEPARGEETEKRRSYVDMIRRYPNEGNRDNKRAKTFEDEPPPWLECSITFPPLKHWEVQEAPLNITMDIAIH</sequence>
<feature type="region of interest" description="Disordered" evidence="1">
    <location>
        <begin position="89"/>
        <end position="128"/>
    </location>
</feature>
<evidence type="ECO:0000259" key="2">
    <source>
        <dbReference type="Pfam" id="PF03732"/>
    </source>
</evidence>
<name>A0A5N6PDU3_9ASTR</name>
<feature type="region of interest" description="Disordered" evidence="1">
    <location>
        <begin position="372"/>
        <end position="403"/>
    </location>
</feature>
<dbReference type="Pfam" id="PF03732">
    <property type="entry name" value="Retrotrans_gag"/>
    <property type="match status" value="1"/>
</dbReference>
<proteinExistence type="predicted"/>
<feature type="compositionally biased region" description="Polar residues" evidence="1">
    <location>
        <begin position="162"/>
        <end position="171"/>
    </location>
</feature>
<keyword evidence="5" id="KW-1185">Reference proteome</keyword>
<reference evidence="4 5" key="1">
    <citation type="submission" date="2019-05" db="EMBL/GenBank/DDBJ databases">
        <title>Mikania micrantha, genome provides insights into the molecular mechanism of rapid growth.</title>
        <authorList>
            <person name="Liu B."/>
        </authorList>
    </citation>
    <scope>NUCLEOTIDE SEQUENCE [LARGE SCALE GENOMIC DNA]</scope>
    <source>
        <strain evidence="4">NLD-2019</strain>
        <tissue evidence="4">Leaf</tissue>
    </source>
</reference>
<organism evidence="4 5">
    <name type="scientific">Mikania micrantha</name>
    <name type="common">bitter vine</name>
    <dbReference type="NCBI Taxonomy" id="192012"/>
    <lineage>
        <taxon>Eukaryota</taxon>
        <taxon>Viridiplantae</taxon>
        <taxon>Streptophyta</taxon>
        <taxon>Embryophyta</taxon>
        <taxon>Tracheophyta</taxon>
        <taxon>Spermatophyta</taxon>
        <taxon>Magnoliopsida</taxon>
        <taxon>eudicotyledons</taxon>
        <taxon>Gunneridae</taxon>
        <taxon>Pentapetalae</taxon>
        <taxon>asterids</taxon>
        <taxon>campanulids</taxon>
        <taxon>Asterales</taxon>
        <taxon>Asteraceae</taxon>
        <taxon>Asteroideae</taxon>
        <taxon>Heliantheae alliance</taxon>
        <taxon>Eupatorieae</taxon>
        <taxon>Mikania</taxon>
    </lineage>
</organism>
<evidence type="ECO:0000313" key="5">
    <source>
        <dbReference type="Proteomes" id="UP000326396"/>
    </source>
</evidence>
<gene>
    <name evidence="3" type="ORF">E3N88_10536</name>
    <name evidence="4" type="ORF">E3N88_10557</name>
</gene>
<dbReference type="AlphaFoldDB" id="A0A5N6PDU3"/>
<dbReference type="EMBL" id="SZYD01000005">
    <property type="protein sequence ID" value="KAD6119265.1"/>
    <property type="molecule type" value="Genomic_DNA"/>
</dbReference>
<evidence type="ECO:0000313" key="3">
    <source>
        <dbReference type="EMBL" id="KAD6119265.1"/>
    </source>
</evidence>
<dbReference type="PANTHER" id="PTHR33223">
    <property type="entry name" value="CCHC-TYPE DOMAIN-CONTAINING PROTEIN"/>
    <property type="match status" value="1"/>
</dbReference>
<protein>
    <recommendedName>
        <fullName evidence="2">Retrotransposon gag domain-containing protein</fullName>
    </recommendedName>
</protein>
<dbReference type="PANTHER" id="PTHR33223:SF10">
    <property type="entry name" value="AMINOTRANSFERASE-LIKE PLANT MOBILE DOMAIN-CONTAINING PROTEIN"/>
    <property type="match status" value="1"/>
</dbReference>
<feature type="compositionally biased region" description="Basic and acidic residues" evidence="1">
    <location>
        <begin position="107"/>
        <end position="128"/>
    </location>
</feature>
<accession>A0A5N6PDU3</accession>
<evidence type="ECO:0000313" key="4">
    <source>
        <dbReference type="EMBL" id="KAD6119286.1"/>
    </source>
</evidence>
<comment type="caution">
    <text evidence="4">The sequence shown here is derived from an EMBL/GenBank/DDBJ whole genome shotgun (WGS) entry which is preliminary data.</text>
</comment>
<dbReference type="Proteomes" id="UP000326396">
    <property type="component" value="Linkage Group LG13"/>
</dbReference>
<feature type="region of interest" description="Disordered" evidence="1">
    <location>
        <begin position="162"/>
        <end position="188"/>
    </location>
</feature>